<dbReference type="Pfam" id="PF02129">
    <property type="entry name" value="Peptidase_S15"/>
    <property type="match status" value="1"/>
</dbReference>
<dbReference type="AlphaFoldDB" id="A0A7J5BPM4"/>
<keyword evidence="1" id="KW-0378">Hydrolase</keyword>
<keyword evidence="2" id="KW-0472">Membrane</keyword>
<dbReference type="Gene3D" id="3.40.50.1820">
    <property type="entry name" value="alpha/beta hydrolase"/>
    <property type="match status" value="2"/>
</dbReference>
<accession>A0A7J5BPM4</accession>
<dbReference type="SUPFAM" id="SSF53474">
    <property type="entry name" value="alpha/beta-Hydrolases"/>
    <property type="match status" value="1"/>
</dbReference>
<reference evidence="4 5" key="1">
    <citation type="submission" date="2019-09" db="EMBL/GenBank/DDBJ databases">
        <title>Phylogeny of genus Pseudoclavibacter and closely related genus.</title>
        <authorList>
            <person name="Li Y."/>
        </authorList>
    </citation>
    <scope>NUCLEOTIDE SEQUENCE [LARGE SCALE GENOMIC DNA]</scope>
    <source>
        <strain evidence="4 5">DSM 23821</strain>
    </source>
</reference>
<dbReference type="InterPro" id="IPR000383">
    <property type="entry name" value="Xaa-Pro-like_dom"/>
</dbReference>
<protein>
    <recommendedName>
        <fullName evidence="3">Xaa-Pro dipeptidyl-peptidase C-terminal domain-containing protein</fullName>
    </recommendedName>
</protein>
<evidence type="ECO:0000256" key="2">
    <source>
        <dbReference type="SAM" id="Phobius"/>
    </source>
</evidence>
<gene>
    <name evidence="4" type="ORF">F8O01_14200</name>
</gene>
<dbReference type="InterPro" id="IPR013736">
    <property type="entry name" value="Xaa-Pro_dipept_C"/>
</dbReference>
<dbReference type="EMBL" id="WBJZ01000020">
    <property type="protein sequence ID" value="KAB1654063.1"/>
    <property type="molecule type" value="Genomic_DNA"/>
</dbReference>
<sequence length="709" mass="74696">MVRWWTADAGHFLAALVAGSTVLLGGVVTAHPVEATVGTTSVTGPALTDEAEPMAWDGRTPQQPVAVDGEAQPVYEGHPVVEEGVWIIVPGVDSDLDGRDDRVRAVVYRAADTELGAASIRVPVVVQMSPYFAGTSTETGVHDMHEPPWDPSMPVPEGTVGAVPAPYPPWPPSRGGNTFFTDRGYAFVEVAALGTAESDGCPGMLNGDDVASARAVVDWVAGRTLAQDDAGGERRATWSNGSVGMTGMSHDGALALAASTTGVDGLDAVVSASAPTSMYDFERMGGAAISTDGAPGTDLDDYIRFLLTTPELRERCHHAVMAVAHGQARATGEYNAFWAERNLRDGVDGVTAPTLLAAGTSDWNVRLDHTTRWYTALHDRGVPVELVLHRYGHESLGPIWNAHVNRWFTRYLFGIDDGATHDGTVTTQTEDRTGWTTTASWPTPGSSIVRFGLRPPDGARSGLALFDRDVDAAGAAAAGWTSATLVDDALATHAELAASDHPGRVLYATNRASRDVAVSGTPVAELRVSFSSVAPNLSLQLLDRAPDGSTQIVSRAWWDPQNRSSLTASEPVVPGTAYDMVIPLVPVQHTIESGHRLELMVFATDIADDLDRSCVTLCGTPGTAITVFPLGSALEVPVVGGLDHAGTALGLASPPDAAWSPVRALADPSAAVALAMALAPLVATLVFALLWGGRRRYRLVAERRTRTPG</sequence>
<keyword evidence="5" id="KW-1185">Reference proteome</keyword>
<dbReference type="SMART" id="SM00939">
    <property type="entry name" value="PepX_C"/>
    <property type="match status" value="1"/>
</dbReference>
<dbReference type="InterPro" id="IPR008979">
    <property type="entry name" value="Galactose-bd-like_sf"/>
</dbReference>
<proteinExistence type="predicted"/>
<name>A0A7J5BPM4_9MICO</name>
<dbReference type="Gene3D" id="2.60.120.260">
    <property type="entry name" value="Galactose-binding domain-like"/>
    <property type="match status" value="1"/>
</dbReference>
<dbReference type="SUPFAM" id="SSF49785">
    <property type="entry name" value="Galactose-binding domain-like"/>
    <property type="match status" value="1"/>
</dbReference>
<dbReference type="Pfam" id="PF08530">
    <property type="entry name" value="PepX_C"/>
    <property type="match status" value="1"/>
</dbReference>
<comment type="caution">
    <text evidence="4">The sequence shown here is derived from an EMBL/GenBank/DDBJ whole genome shotgun (WGS) entry which is preliminary data.</text>
</comment>
<feature type="domain" description="Xaa-Pro dipeptidyl-peptidase C-terminal" evidence="3">
    <location>
        <begin position="405"/>
        <end position="635"/>
    </location>
</feature>
<dbReference type="Proteomes" id="UP000467240">
    <property type="component" value="Unassembled WGS sequence"/>
</dbReference>
<feature type="transmembrane region" description="Helical" evidence="2">
    <location>
        <begin position="670"/>
        <end position="691"/>
    </location>
</feature>
<dbReference type="GO" id="GO:0008239">
    <property type="term" value="F:dipeptidyl-peptidase activity"/>
    <property type="evidence" value="ECO:0007669"/>
    <property type="project" value="InterPro"/>
</dbReference>
<evidence type="ECO:0000313" key="5">
    <source>
        <dbReference type="Proteomes" id="UP000467240"/>
    </source>
</evidence>
<dbReference type="InterPro" id="IPR029058">
    <property type="entry name" value="AB_hydrolase_fold"/>
</dbReference>
<organism evidence="4 5">
    <name type="scientific">Pseudoclavibacter chungangensis</name>
    <dbReference type="NCBI Taxonomy" id="587635"/>
    <lineage>
        <taxon>Bacteria</taxon>
        <taxon>Bacillati</taxon>
        <taxon>Actinomycetota</taxon>
        <taxon>Actinomycetes</taxon>
        <taxon>Micrococcales</taxon>
        <taxon>Microbacteriaceae</taxon>
        <taxon>Pseudoclavibacter</taxon>
    </lineage>
</organism>
<dbReference type="RefSeq" id="WP_158041613.1">
    <property type="nucleotide sequence ID" value="NZ_JACCFV010000001.1"/>
</dbReference>
<keyword evidence="2" id="KW-1133">Transmembrane helix</keyword>
<dbReference type="OrthoDB" id="5240615at2"/>
<evidence type="ECO:0000313" key="4">
    <source>
        <dbReference type="EMBL" id="KAB1654063.1"/>
    </source>
</evidence>
<evidence type="ECO:0000256" key="1">
    <source>
        <dbReference type="ARBA" id="ARBA00022801"/>
    </source>
</evidence>
<keyword evidence="2" id="KW-0812">Transmembrane</keyword>
<evidence type="ECO:0000259" key="3">
    <source>
        <dbReference type="SMART" id="SM00939"/>
    </source>
</evidence>